<evidence type="ECO:0000313" key="2">
    <source>
        <dbReference type="EMBL" id="KZP17662.1"/>
    </source>
</evidence>
<feature type="compositionally biased region" description="Polar residues" evidence="1">
    <location>
        <begin position="31"/>
        <end position="46"/>
    </location>
</feature>
<evidence type="ECO:0000313" key="3">
    <source>
        <dbReference type="EMBL" id="KZP17666.1"/>
    </source>
</evidence>
<protein>
    <submittedName>
        <fullName evidence="3">Uncharacterized protein</fullName>
    </submittedName>
</protein>
<evidence type="ECO:0000313" key="4">
    <source>
        <dbReference type="Proteomes" id="UP000076532"/>
    </source>
</evidence>
<dbReference type="EMBL" id="KV417580">
    <property type="protein sequence ID" value="KZP17662.1"/>
    <property type="molecule type" value="Genomic_DNA"/>
</dbReference>
<accession>A0A166GBI0</accession>
<keyword evidence="4" id="KW-1185">Reference proteome</keyword>
<reference evidence="3 4" key="1">
    <citation type="journal article" date="2016" name="Mol. Biol. Evol.">
        <title>Comparative Genomics of Early-Diverging Mushroom-Forming Fungi Provides Insights into the Origins of Lignocellulose Decay Capabilities.</title>
        <authorList>
            <person name="Nagy L.G."/>
            <person name="Riley R."/>
            <person name="Tritt A."/>
            <person name="Adam C."/>
            <person name="Daum C."/>
            <person name="Floudas D."/>
            <person name="Sun H."/>
            <person name="Yadav J.S."/>
            <person name="Pangilinan J."/>
            <person name="Larsson K.H."/>
            <person name="Matsuura K."/>
            <person name="Barry K."/>
            <person name="Labutti K."/>
            <person name="Kuo R."/>
            <person name="Ohm R.A."/>
            <person name="Bhattacharya S.S."/>
            <person name="Shirouzu T."/>
            <person name="Yoshinaga Y."/>
            <person name="Martin F.M."/>
            <person name="Grigoriev I.V."/>
            <person name="Hibbett D.S."/>
        </authorList>
    </citation>
    <scope>NUCLEOTIDE SEQUENCE [LARGE SCALE GENOMIC DNA]</scope>
    <source>
        <strain evidence="3 4">CBS 109695</strain>
    </source>
</reference>
<evidence type="ECO:0000256" key="1">
    <source>
        <dbReference type="SAM" id="MobiDB-lite"/>
    </source>
</evidence>
<name>A0A166GBI0_9AGAM</name>
<dbReference type="AlphaFoldDB" id="A0A166GBI0"/>
<organism evidence="3 4">
    <name type="scientific">Athelia psychrophila</name>
    <dbReference type="NCBI Taxonomy" id="1759441"/>
    <lineage>
        <taxon>Eukaryota</taxon>
        <taxon>Fungi</taxon>
        <taxon>Dikarya</taxon>
        <taxon>Basidiomycota</taxon>
        <taxon>Agaricomycotina</taxon>
        <taxon>Agaricomycetes</taxon>
        <taxon>Agaricomycetidae</taxon>
        <taxon>Atheliales</taxon>
        <taxon>Atheliaceae</taxon>
        <taxon>Athelia</taxon>
    </lineage>
</organism>
<dbReference type="OrthoDB" id="166803at2759"/>
<dbReference type="EMBL" id="KV417580">
    <property type="protein sequence ID" value="KZP17666.1"/>
    <property type="molecule type" value="Genomic_DNA"/>
</dbReference>
<proteinExistence type="predicted"/>
<dbReference type="Proteomes" id="UP000076532">
    <property type="component" value="Unassembled WGS sequence"/>
</dbReference>
<sequence>MKFIDAKINAVKQEVVHTRQKARQFGASSEGLVSSSNIPLRPTQGQDIRYDTSYNV</sequence>
<feature type="region of interest" description="Disordered" evidence="1">
    <location>
        <begin position="26"/>
        <end position="46"/>
    </location>
</feature>
<gene>
    <name evidence="2" type="ORF">FIBSPDRAFT_956934</name>
    <name evidence="3" type="ORF">FIBSPDRAFT_956941</name>
</gene>